<dbReference type="GO" id="GO:0016757">
    <property type="term" value="F:glycosyltransferase activity"/>
    <property type="evidence" value="ECO:0007669"/>
    <property type="project" value="UniProtKB-KW"/>
</dbReference>
<proteinExistence type="inferred from homology"/>
<evidence type="ECO:0000259" key="4">
    <source>
        <dbReference type="Pfam" id="PF00535"/>
    </source>
</evidence>
<protein>
    <submittedName>
        <fullName evidence="5">GT2 family glycosyltransferase</fullName>
    </submittedName>
</protein>
<comment type="caution">
    <text evidence="5">The sequence shown here is derived from an EMBL/GenBank/DDBJ whole genome shotgun (WGS) entry which is preliminary data.</text>
</comment>
<reference evidence="5 6" key="1">
    <citation type="submission" date="2019-03" db="EMBL/GenBank/DDBJ databases">
        <title>Genomic Encyclopedia of Type Strains, Phase IV (KMG-IV): sequencing the most valuable type-strain genomes for metagenomic binning, comparative biology and taxonomic classification.</title>
        <authorList>
            <person name="Goeker M."/>
        </authorList>
    </citation>
    <scope>NUCLEOTIDE SEQUENCE [LARGE SCALE GENOMIC DNA]</scope>
    <source>
        <strain evidence="5 6">DSM 9035</strain>
    </source>
</reference>
<evidence type="ECO:0000313" key="6">
    <source>
        <dbReference type="Proteomes" id="UP000294664"/>
    </source>
</evidence>
<feature type="domain" description="Glycosyltransferase 2-like" evidence="4">
    <location>
        <begin position="8"/>
        <end position="151"/>
    </location>
</feature>
<keyword evidence="6" id="KW-1185">Reference proteome</keyword>
<dbReference type="PANTHER" id="PTHR43179">
    <property type="entry name" value="RHAMNOSYLTRANSFERASE WBBL"/>
    <property type="match status" value="1"/>
</dbReference>
<keyword evidence="3 5" id="KW-0808">Transferase</keyword>
<accession>A0A4R3M4S4</accession>
<evidence type="ECO:0000256" key="2">
    <source>
        <dbReference type="ARBA" id="ARBA00022676"/>
    </source>
</evidence>
<dbReference type="InterPro" id="IPR029044">
    <property type="entry name" value="Nucleotide-diphossugar_trans"/>
</dbReference>
<gene>
    <name evidence="5" type="ORF">EDC64_101102</name>
</gene>
<evidence type="ECO:0000256" key="3">
    <source>
        <dbReference type="ARBA" id="ARBA00022679"/>
    </source>
</evidence>
<organism evidence="5 6">
    <name type="scientific">Aquabacter spiritensis</name>
    <dbReference type="NCBI Taxonomy" id="933073"/>
    <lineage>
        <taxon>Bacteria</taxon>
        <taxon>Pseudomonadati</taxon>
        <taxon>Pseudomonadota</taxon>
        <taxon>Alphaproteobacteria</taxon>
        <taxon>Hyphomicrobiales</taxon>
        <taxon>Xanthobacteraceae</taxon>
        <taxon>Aquabacter</taxon>
    </lineage>
</organism>
<evidence type="ECO:0000256" key="1">
    <source>
        <dbReference type="ARBA" id="ARBA00006739"/>
    </source>
</evidence>
<dbReference type="AlphaFoldDB" id="A0A4R3M4S4"/>
<name>A0A4R3M4S4_9HYPH</name>
<dbReference type="Pfam" id="PF00535">
    <property type="entry name" value="Glycos_transf_2"/>
    <property type="match status" value="1"/>
</dbReference>
<dbReference type="SUPFAM" id="SSF53448">
    <property type="entry name" value="Nucleotide-diphospho-sugar transferases"/>
    <property type="match status" value="1"/>
</dbReference>
<dbReference type="Gene3D" id="3.90.550.10">
    <property type="entry name" value="Spore Coat Polysaccharide Biosynthesis Protein SpsA, Chain A"/>
    <property type="match status" value="1"/>
</dbReference>
<dbReference type="EMBL" id="SMAI01000001">
    <property type="protein sequence ID" value="TCT07583.1"/>
    <property type="molecule type" value="Genomic_DNA"/>
</dbReference>
<keyword evidence="2" id="KW-0328">Glycosyltransferase</keyword>
<comment type="similarity">
    <text evidence="1">Belongs to the glycosyltransferase 2 family.</text>
</comment>
<sequence>MPDLDDVSVILVSYDSGAVIGTAVASVPAPCEVVIVDNASPGGTGFMDHFARPARLVAMPRNAGFGAACNAGARVAGGRFVLFLNPDAVLAPGALERLCAAVARYGTGLFMPAIEGENGRLMRKEGAIFQPVARRRRLREEEIAGDYCTHFVHGAAFLVERATFLEMGGFDERIFLYHEDDDLALRAQARHLPIIVVPDARVVHAGGKSTSPGWRRTFWINREKQRSERYLRHKYRRPSSFSGDLARLLGGCLLAALTLDGHRLMIRAGKLAGLLERTPPGQGAGASVAPRGPGV</sequence>
<dbReference type="CDD" id="cd04186">
    <property type="entry name" value="GT_2_like_c"/>
    <property type="match status" value="1"/>
</dbReference>
<dbReference type="Proteomes" id="UP000294664">
    <property type="component" value="Unassembled WGS sequence"/>
</dbReference>
<dbReference type="InterPro" id="IPR001173">
    <property type="entry name" value="Glyco_trans_2-like"/>
</dbReference>
<dbReference type="PANTHER" id="PTHR43179:SF12">
    <property type="entry name" value="GALACTOFURANOSYLTRANSFERASE GLFT2"/>
    <property type="match status" value="1"/>
</dbReference>
<evidence type="ECO:0000313" key="5">
    <source>
        <dbReference type="EMBL" id="TCT07583.1"/>
    </source>
</evidence>